<feature type="domain" description="Lipoyl-binding" evidence="11">
    <location>
        <begin position="2"/>
        <end position="77"/>
    </location>
</feature>
<sequence length="452" mass="48444">MSREMRFTDPGEGIHEAEVVEIMVDAGSSVEEGDSVLAVETDKATTELPAPHGGRVEDIAVEVGDRIQVGDLLLTLAGDDAGDAGDDHGKSTGGAEDDAPGTEETGDRDGASTGDKATEQDRKRRRKGPVPAAPSTRRLARELGVALETIDGTGPGGRVLDSDVRAAAESEETEPEPQSAERDEAAQAEQPAGERKPAPQRRPVPAYEPPDFSRWGEVERVPLRSVRRATAWEMARAWAEIPHVMHHDRADVTALEHFRRDNAEEVEAAGGKLTLTVLVLKAAAAALRAMPRFNASLDADGETVVLKHYCHIGVAVATEQGLLVPVVRNVDRKSVRELAVELTELSRRARDGELTREEMQGGSFTVTNVGGIGGRLFTPIIRHPEAAILGLGRAELTPVATGDLDTPAVYARLLLPLCLAFDHRLNDGAEAAQFVNRMRGSLQDPESLLLAV</sequence>
<feature type="compositionally biased region" description="Acidic residues" evidence="10">
    <location>
        <begin position="95"/>
        <end position="104"/>
    </location>
</feature>
<organism evidence="13 14">
    <name type="scientific">Thiohalocapsa halophila</name>
    <dbReference type="NCBI Taxonomy" id="69359"/>
    <lineage>
        <taxon>Bacteria</taxon>
        <taxon>Pseudomonadati</taxon>
        <taxon>Pseudomonadota</taxon>
        <taxon>Gammaproteobacteria</taxon>
        <taxon>Chromatiales</taxon>
        <taxon>Chromatiaceae</taxon>
        <taxon>Thiohalocapsa</taxon>
    </lineage>
</organism>
<evidence type="ECO:0000256" key="4">
    <source>
        <dbReference type="ARBA" id="ARBA00022679"/>
    </source>
</evidence>
<evidence type="ECO:0000256" key="9">
    <source>
        <dbReference type="RuleBase" id="RU003423"/>
    </source>
</evidence>
<feature type="domain" description="Peripheral subunit-binding (PSBD)" evidence="12">
    <location>
        <begin position="131"/>
        <end position="168"/>
    </location>
</feature>
<evidence type="ECO:0000313" key="13">
    <source>
        <dbReference type="EMBL" id="MBK1633231.1"/>
    </source>
</evidence>
<evidence type="ECO:0000259" key="11">
    <source>
        <dbReference type="PROSITE" id="PS50968"/>
    </source>
</evidence>
<dbReference type="PROSITE" id="PS51826">
    <property type="entry name" value="PSBD"/>
    <property type="match status" value="1"/>
</dbReference>
<accession>A0ABS1CMS4</accession>
<gene>
    <name evidence="13" type="ORF">CKO31_21240</name>
</gene>
<evidence type="ECO:0000313" key="14">
    <source>
        <dbReference type="Proteomes" id="UP000748752"/>
    </source>
</evidence>
<comment type="subunit">
    <text evidence="3">Forms a 24-polypeptide structural core with octahedral symmetry.</text>
</comment>
<dbReference type="RefSeq" id="WP_200241339.1">
    <property type="nucleotide sequence ID" value="NZ_NRRV01000073.1"/>
</dbReference>
<dbReference type="Gene3D" id="2.40.50.100">
    <property type="match status" value="1"/>
</dbReference>
<dbReference type="CDD" id="cd06849">
    <property type="entry name" value="lipoyl_domain"/>
    <property type="match status" value="1"/>
</dbReference>
<reference evidence="13 14" key="1">
    <citation type="journal article" date="2020" name="Microorganisms">
        <title>Osmotic Adaptation and Compatible Solute Biosynthesis of Phototrophic Bacteria as Revealed from Genome Analyses.</title>
        <authorList>
            <person name="Imhoff J.F."/>
            <person name="Rahn T."/>
            <person name="Kunzel S."/>
            <person name="Keller A."/>
            <person name="Neulinger S.C."/>
        </authorList>
    </citation>
    <scope>NUCLEOTIDE SEQUENCE [LARGE SCALE GENOMIC DNA]</scope>
    <source>
        <strain evidence="13 14">DSM 6210</strain>
    </source>
</reference>
<dbReference type="SUPFAM" id="SSF52777">
    <property type="entry name" value="CoA-dependent acyltransferases"/>
    <property type="match status" value="1"/>
</dbReference>
<dbReference type="InterPro" id="IPR004167">
    <property type="entry name" value="PSBD"/>
</dbReference>
<dbReference type="PROSITE" id="PS50968">
    <property type="entry name" value="BIOTINYL_LIPOYL"/>
    <property type="match status" value="1"/>
</dbReference>
<dbReference type="InterPro" id="IPR036625">
    <property type="entry name" value="E3-bd_dom_sf"/>
</dbReference>
<dbReference type="InterPro" id="IPR001078">
    <property type="entry name" value="2-oxoacid_DH_actylTfrase"/>
</dbReference>
<feature type="compositionally biased region" description="Basic and acidic residues" evidence="10">
    <location>
        <begin position="105"/>
        <end position="122"/>
    </location>
</feature>
<evidence type="ECO:0000256" key="10">
    <source>
        <dbReference type="SAM" id="MobiDB-lite"/>
    </source>
</evidence>
<dbReference type="Pfam" id="PF02817">
    <property type="entry name" value="E3_binding"/>
    <property type="match status" value="1"/>
</dbReference>
<dbReference type="EMBL" id="NRRV01000073">
    <property type="protein sequence ID" value="MBK1633231.1"/>
    <property type="molecule type" value="Genomic_DNA"/>
</dbReference>
<dbReference type="SUPFAM" id="SSF47005">
    <property type="entry name" value="Peripheral subunit-binding domain of 2-oxo acid dehydrogenase complex"/>
    <property type="match status" value="1"/>
</dbReference>
<dbReference type="Gene3D" id="3.30.559.10">
    <property type="entry name" value="Chloramphenicol acetyltransferase-like domain"/>
    <property type="match status" value="1"/>
</dbReference>
<dbReference type="InterPro" id="IPR023213">
    <property type="entry name" value="CAT-like_dom_sf"/>
</dbReference>
<comment type="cofactor">
    <cofactor evidence="1 9">
        <name>(R)-lipoate</name>
        <dbReference type="ChEBI" id="CHEBI:83088"/>
    </cofactor>
</comment>
<dbReference type="InterPro" id="IPR050743">
    <property type="entry name" value="2-oxoacid_DH_E2_comp"/>
</dbReference>
<dbReference type="Proteomes" id="UP000748752">
    <property type="component" value="Unassembled WGS sequence"/>
</dbReference>
<evidence type="ECO:0000256" key="6">
    <source>
        <dbReference type="ARBA" id="ARBA00023315"/>
    </source>
</evidence>
<evidence type="ECO:0000256" key="1">
    <source>
        <dbReference type="ARBA" id="ARBA00001938"/>
    </source>
</evidence>
<dbReference type="SUPFAM" id="SSF51230">
    <property type="entry name" value="Single hybrid motif"/>
    <property type="match status" value="1"/>
</dbReference>
<comment type="similarity">
    <text evidence="2 9">Belongs to the 2-oxoacid dehydrogenase family.</text>
</comment>
<keyword evidence="4 9" id="KW-0808">Transferase</keyword>
<proteinExistence type="inferred from homology"/>
<keyword evidence="14" id="KW-1185">Reference proteome</keyword>
<protein>
    <recommendedName>
        <fullName evidence="9">Dihydrolipoamide acetyltransferase component of pyruvate dehydrogenase complex</fullName>
        <ecNumber evidence="9">2.3.1.-</ecNumber>
    </recommendedName>
</protein>
<evidence type="ECO:0000256" key="2">
    <source>
        <dbReference type="ARBA" id="ARBA00007317"/>
    </source>
</evidence>
<evidence type="ECO:0000256" key="8">
    <source>
        <dbReference type="ARBA" id="ARBA00048370"/>
    </source>
</evidence>
<dbReference type="InterPro" id="IPR000089">
    <property type="entry name" value="Biotin_lipoyl"/>
</dbReference>
<evidence type="ECO:0000256" key="5">
    <source>
        <dbReference type="ARBA" id="ARBA00022823"/>
    </source>
</evidence>
<dbReference type="InterPro" id="IPR011053">
    <property type="entry name" value="Single_hybrid_motif"/>
</dbReference>
<evidence type="ECO:0000259" key="12">
    <source>
        <dbReference type="PROSITE" id="PS51826"/>
    </source>
</evidence>
<name>A0ABS1CMS4_9GAMM</name>
<dbReference type="InterPro" id="IPR003016">
    <property type="entry name" value="2-oxoA_DH_lipoyl-BS"/>
</dbReference>
<comment type="function">
    <text evidence="7">The pyruvate dehydrogenase complex catalyzes the overall conversion of pyruvate to acetyl-CoA and CO(2). It contains multiple copies of three enzymatic components: pyruvate dehydrogenase (E1), dihydrolipoamide acetyltransferase (E2) and lipoamide dehydrogenase (E3).</text>
</comment>
<dbReference type="PROSITE" id="PS00189">
    <property type="entry name" value="LIPOYL"/>
    <property type="match status" value="1"/>
</dbReference>
<dbReference type="EC" id="2.3.1.-" evidence="9"/>
<dbReference type="Gene3D" id="4.10.320.10">
    <property type="entry name" value="E3-binding domain"/>
    <property type="match status" value="1"/>
</dbReference>
<evidence type="ECO:0000256" key="3">
    <source>
        <dbReference type="ARBA" id="ARBA00011484"/>
    </source>
</evidence>
<dbReference type="Pfam" id="PF00198">
    <property type="entry name" value="2-oxoacid_dh"/>
    <property type="match status" value="1"/>
</dbReference>
<evidence type="ECO:0000256" key="7">
    <source>
        <dbReference type="ARBA" id="ARBA00025211"/>
    </source>
</evidence>
<comment type="catalytic activity">
    <reaction evidence="8">
        <text>N(6)-[(R)-dihydrolipoyl]-L-lysyl-[protein] + acetyl-CoA = N(6)-[(R)-S(8)-acetyldihydrolipoyl]-L-lysyl-[protein] + CoA</text>
        <dbReference type="Rhea" id="RHEA:17017"/>
        <dbReference type="Rhea" id="RHEA-COMP:10475"/>
        <dbReference type="Rhea" id="RHEA-COMP:10478"/>
        <dbReference type="ChEBI" id="CHEBI:57287"/>
        <dbReference type="ChEBI" id="CHEBI:57288"/>
        <dbReference type="ChEBI" id="CHEBI:83100"/>
        <dbReference type="ChEBI" id="CHEBI:83111"/>
        <dbReference type="EC" id="2.3.1.12"/>
    </reaction>
</comment>
<dbReference type="PANTHER" id="PTHR43178">
    <property type="entry name" value="DIHYDROLIPOAMIDE ACETYLTRANSFERASE COMPONENT OF PYRUVATE DEHYDROGENASE COMPLEX"/>
    <property type="match status" value="1"/>
</dbReference>
<feature type="region of interest" description="Disordered" evidence="10">
    <location>
        <begin position="165"/>
        <end position="212"/>
    </location>
</feature>
<keyword evidence="5 9" id="KW-0450">Lipoyl</keyword>
<comment type="caution">
    <text evidence="13">The sequence shown here is derived from an EMBL/GenBank/DDBJ whole genome shotgun (WGS) entry which is preliminary data.</text>
</comment>
<keyword evidence="6 9" id="KW-0012">Acyltransferase</keyword>
<dbReference type="PANTHER" id="PTHR43178:SF2">
    <property type="entry name" value="DIHYDROLIPOYLLYSINE-RESIDUE ACETYLTRANSFERASE COMPONENT OF PYRUVATE DEHYDROGENASE COMPLEX"/>
    <property type="match status" value="1"/>
</dbReference>
<dbReference type="Pfam" id="PF00364">
    <property type="entry name" value="Biotin_lipoyl"/>
    <property type="match status" value="1"/>
</dbReference>
<feature type="region of interest" description="Disordered" evidence="10">
    <location>
        <begin position="78"/>
        <end position="139"/>
    </location>
</feature>